<dbReference type="Proteomes" id="UP000501926">
    <property type="component" value="Chromosome"/>
</dbReference>
<dbReference type="EMBL" id="LT934425">
    <property type="protein sequence ID" value="SOH06480.1"/>
    <property type="molecule type" value="Genomic_DNA"/>
</dbReference>
<evidence type="ECO:0000313" key="2">
    <source>
        <dbReference type="EMBL" id="QII11952.1"/>
    </source>
</evidence>
<keyword evidence="4" id="KW-1185">Reference proteome</keyword>
<reference evidence="3" key="3">
    <citation type="submission" date="2017-10" db="EMBL/GenBank/DDBJ databases">
        <authorList>
            <person name="Banno H."/>
            <person name="Chua N.-H."/>
        </authorList>
    </citation>
    <scope>NUCLEOTIDE SEQUENCE [LARGE SCALE GENOMIC DNA]</scope>
    <source>
        <strain evidence="3">Kuenenia_mbr1_ru-nijmegen</strain>
    </source>
</reference>
<evidence type="ECO:0000313" key="3">
    <source>
        <dbReference type="EMBL" id="SOH06480.1"/>
    </source>
</evidence>
<reference evidence="2 5" key="5">
    <citation type="submission" date="2020-02" db="EMBL/GenBank/DDBJ databases">
        <title>Newly sequenced genome of strain CSTR1 showed variability in Candidatus Kuenenia stuttgartiensis genomes.</title>
        <authorList>
            <person name="Ding C."/>
            <person name="Adrian L."/>
        </authorList>
    </citation>
    <scope>NUCLEOTIDE SEQUENCE [LARGE SCALE GENOMIC DNA]</scope>
    <source>
        <strain evidence="2 5">CSTR1</strain>
    </source>
</reference>
<sequence>MLLTIIRIPGDTILIFVYYVLMKNFDSLVRLHEQFLTCTHLNHLKNEVLDCISLLRQRAEKRIERIIANLRSGKMLF</sequence>
<dbReference type="EMBL" id="CT573071">
    <property type="protein sequence ID" value="CAJ73384.1"/>
    <property type="molecule type" value="Genomic_DNA"/>
</dbReference>
<proteinExistence type="predicted"/>
<gene>
    <name evidence="2" type="ORF">KsCSTR_25730</name>
    <name evidence="3" type="ORF">KSMBR1_4008</name>
    <name evidence="1" type="ORF">kuste2635</name>
</gene>
<reference evidence="1" key="2">
    <citation type="submission" date="2006-01" db="EMBL/GenBank/DDBJ databases">
        <authorList>
            <person name="Genoscope"/>
        </authorList>
    </citation>
    <scope>NUCLEOTIDE SEQUENCE</scope>
</reference>
<evidence type="ECO:0000313" key="5">
    <source>
        <dbReference type="Proteomes" id="UP000501926"/>
    </source>
</evidence>
<evidence type="ECO:0000313" key="4">
    <source>
        <dbReference type="Proteomes" id="UP000221734"/>
    </source>
</evidence>
<name>Q1Q729_KUEST</name>
<protein>
    <submittedName>
        <fullName evidence="1">Uncharacterized protein</fullName>
    </submittedName>
</protein>
<dbReference type="EMBL" id="CP049055">
    <property type="protein sequence ID" value="QII11952.1"/>
    <property type="molecule type" value="Genomic_DNA"/>
</dbReference>
<dbReference type="Proteomes" id="UP000221734">
    <property type="component" value="Chromosome Kuenenia_stuttgartiensis_MBR1"/>
</dbReference>
<dbReference type="KEGG" id="kst:KSMBR1_4008"/>
<reference evidence="1" key="1">
    <citation type="journal article" date="2006" name="Nature">
        <title>Deciphering the evolution and metabolism of an anammox bacterium from a community genome.</title>
        <authorList>
            <person name="Strous M."/>
            <person name="Pelletier E."/>
            <person name="Mangenot S."/>
            <person name="Rattei T."/>
            <person name="Lehner A."/>
            <person name="Taylor M.W."/>
            <person name="Horn M."/>
            <person name="Daims H."/>
            <person name="Bartol-Mavel D."/>
            <person name="Wincker P."/>
            <person name="Barbe V."/>
            <person name="Fonknechten N."/>
            <person name="Vallenet D."/>
            <person name="Segurens B."/>
            <person name="Schenowitz-Truong C."/>
            <person name="Medigue C."/>
            <person name="Collingro A."/>
            <person name="Snel B."/>
            <person name="Dutilh B.E."/>
            <person name="OpDenCamp H.J.M."/>
            <person name="vanDerDrift C."/>
            <person name="Cirpus I."/>
            <person name="vanDePas-Schoonen K.T."/>
            <person name="Harhangi H.R."/>
            <person name="vanNiftrik L."/>
            <person name="Schmid M."/>
            <person name="Keltjens J."/>
            <person name="vanDeVossenberg J."/>
            <person name="Kartal B."/>
            <person name="Meier H."/>
            <person name="Frishman D."/>
            <person name="Huynen M.A."/>
            <person name="Mewes H."/>
            <person name="Weissenbach J."/>
            <person name="Jetten M.S.M."/>
            <person name="Wagner M."/>
            <person name="LePaslier D."/>
        </authorList>
    </citation>
    <scope>NUCLEOTIDE SEQUENCE</scope>
</reference>
<organism evidence="1">
    <name type="scientific">Kuenenia stuttgartiensis</name>
    <dbReference type="NCBI Taxonomy" id="174633"/>
    <lineage>
        <taxon>Bacteria</taxon>
        <taxon>Pseudomonadati</taxon>
        <taxon>Planctomycetota</taxon>
        <taxon>Candidatus Brocadiia</taxon>
        <taxon>Candidatus Brocadiales</taxon>
        <taxon>Candidatus Brocadiaceae</taxon>
        <taxon>Candidatus Kuenenia</taxon>
    </lineage>
</organism>
<reference evidence="4" key="4">
    <citation type="submission" date="2017-10" db="EMBL/GenBank/DDBJ databases">
        <authorList>
            <person name="Frank J."/>
        </authorList>
    </citation>
    <scope>NUCLEOTIDE SEQUENCE [LARGE SCALE GENOMIC DNA]</scope>
</reference>
<dbReference type="AlphaFoldDB" id="Q1Q729"/>
<accession>Q1Q729</accession>
<evidence type="ECO:0000313" key="1">
    <source>
        <dbReference type="EMBL" id="CAJ73384.1"/>
    </source>
</evidence>